<keyword evidence="2" id="KW-1185">Reference proteome</keyword>
<evidence type="ECO:0000313" key="1">
    <source>
        <dbReference type="EMBL" id="ABI86815.1"/>
    </source>
</evidence>
<dbReference type="Proteomes" id="UP000000662">
    <property type="component" value="Chromosome 1"/>
</dbReference>
<organism evidence="1 2">
    <name type="scientific">Burkholderia ambifaria (strain ATCC BAA-244 / DSM 16087 / CCUG 44356 / LMG 19182 / AMMD)</name>
    <name type="common">Burkholderia cepacia (strain AMMD)</name>
    <dbReference type="NCBI Taxonomy" id="339670"/>
    <lineage>
        <taxon>Bacteria</taxon>
        <taxon>Pseudomonadati</taxon>
        <taxon>Pseudomonadota</taxon>
        <taxon>Betaproteobacteria</taxon>
        <taxon>Burkholderiales</taxon>
        <taxon>Burkholderiaceae</taxon>
        <taxon>Burkholderia</taxon>
        <taxon>Burkholderia cepacia complex</taxon>
    </lineage>
</organism>
<reference evidence="1" key="1">
    <citation type="submission" date="2009-01" db="EMBL/GenBank/DDBJ databases">
        <title>Complete sequence of Chromosome 1 of Burkholderia cepacia AMMD.</title>
        <authorList>
            <consortium name="US DOE Joint Genome Institute"/>
            <person name="Copeland A."/>
            <person name="Lucas S."/>
            <person name="Lapidus A."/>
            <person name="Barry K."/>
            <person name="Detter J.C."/>
            <person name="Glavina del Rio T."/>
            <person name="Hammon N."/>
            <person name="Israni S."/>
            <person name="Pitluck S."/>
            <person name="Bruce D."/>
            <person name="Chain P."/>
            <person name="Malfatti S."/>
            <person name="Shin M."/>
            <person name="Vergez L."/>
            <person name="Schmutz J."/>
            <person name="Larimer F."/>
            <person name="Land M."/>
            <person name="Hauser L."/>
            <person name="Kyrpides N."/>
            <person name="Kim E."/>
            <person name="Parke J."/>
            <person name="Coenye T."/>
            <person name="Konstantinidis K."/>
            <person name="Ramette A."/>
            <person name="Tiedje J."/>
            <person name="Richardson P."/>
        </authorList>
    </citation>
    <scope>NUCLEOTIDE SEQUENCE [LARGE SCALE GENOMIC DNA]</scope>
    <source>
        <strain evidence="1">AMMD</strain>
    </source>
</reference>
<name>Q0BGA8_BURCM</name>
<sequence length="128" mass="14766">MQLSKRRGELSGCRFVRRCARLAQALAHSSHYLKIRAKLTVIRADEAKNNSIRSEMLRAAIEWQELRRCCLPDRPAYCRRARTGRSNTRLPAECRLRPLAGRPECAAARAARMLPQARAERRAFFMEN</sequence>
<dbReference type="EMBL" id="CP000440">
    <property type="protein sequence ID" value="ABI86815.1"/>
    <property type="molecule type" value="Genomic_DNA"/>
</dbReference>
<gene>
    <name evidence="1" type="ordered locus">Bamb_1257</name>
</gene>
<dbReference type="AlphaFoldDB" id="Q0BGA8"/>
<evidence type="ECO:0000313" key="2">
    <source>
        <dbReference type="Proteomes" id="UP000000662"/>
    </source>
</evidence>
<dbReference type="KEGG" id="bam:Bamb_1257"/>
<accession>Q0BGA8</accession>
<proteinExistence type="predicted"/>
<protein>
    <submittedName>
        <fullName evidence="1">Uncharacterized protein</fullName>
    </submittedName>
</protein>